<organism evidence="2 3">
    <name type="scientific">Gonium pectorale</name>
    <name type="common">Green alga</name>
    <dbReference type="NCBI Taxonomy" id="33097"/>
    <lineage>
        <taxon>Eukaryota</taxon>
        <taxon>Viridiplantae</taxon>
        <taxon>Chlorophyta</taxon>
        <taxon>core chlorophytes</taxon>
        <taxon>Chlorophyceae</taxon>
        <taxon>CS clade</taxon>
        <taxon>Chlamydomonadales</taxon>
        <taxon>Volvocaceae</taxon>
        <taxon>Gonium</taxon>
    </lineage>
</organism>
<dbReference type="Proteomes" id="UP000075714">
    <property type="component" value="Unassembled WGS sequence"/>
</dbReference>
<evidence type="ECO:0000313" key="2">
    <source>
        <dbReference type="EMBL" id="KXZ48500.1"/>
    </source>
</evidence>
<evidence type="ECO:0000313" key="3">
    <source>
        <dbReference type="Proteomes" id="UP000075714"/>
    </source>
</evidence>
<dbReference type="STRING" id="33097.A0A150GGL5"/>
<feature type="compositionally biased region" description="Gly residues" evidence="1">
    <location>
        <begin position="288"/>
        <end position="297"/>
    </location>
</feature>
<feature type="region of interest" description="Disordered" evidence="1">
    <location>
        <begin position="287"/>
        <end position="312"/>
    </location>
</feature>
<feature type="region of interest" description="Disordered" evidence="1">
    <location>
        <begin position="1"/>
        <end position="25"/>
    </location>
</feature>
<dbReference type="EMBL" id="LSYV01000028">
    <property type="protein sequence ID" value="KXZ48500.1"/>
    <property type="molecule type" value="Genomic_DNA"/>
</dbReference>
<feature type="region of interest" description="Disordered" evidence="1">
    <location>
        <begin position="115"/>
        <end position="140"/>
    </location>
</feature>
<gene>
    <name evidence="2" type="ORF">GPECTOR_27g670</name>
</gene>
<keyword evidence="3" id="KW-1185">Reference proteome</keyword>
<protein>
    <submittedName>
        <fullName evidence="2">Uncharacterized protein</fullName>
    </submittedName>
</protein>
<reference evidence="3" key="1">
    <citation type="journal article" date="2016" name="Nat. Commun.">
        <title>The Gonium pectorale genome demonstrates co-option of cell cycle regulation during the evolution of multicellularity.</title>
        <authorList>
            <person name="Hanschen E.R."/>
            <person name="Marriage T.N."/>
            <person name="Ferris P.J."/>
            <person name="Hamaji T."/>
            <person name="Toyoda A."/>
            <person name="Fujiyama A."/>
            <person name="Neme R."/>
            <person name="Noguchi H."/>
            <person name="Minakuchi Y."/>
            <person name="Suzuki M."/>
            <person name="Kawai-Toyooka H."/>
            <person name="Smith D.R."/>
            <person name="Sparks H."/>
            <person name="Anderson J."/>
            <person name="Bakaric R."/>
            <person name="Luria V."/>
            <person name="Karger A."/>
            <person name="Kirschner M.W."/>
            <person name="Durand P.M."/>
            <person name="Michod R.E."/>
            <person name="Nozaki H."/>
            <person name="Olson B.J."/>
        </authorList>
    </citation>
    <scope>NUCLEOTIDE SEQUENCE [LARGE SCALE GENOMIC DNA]</scope>
    <source>
        <strain evidence="3">NIES-2863</strain>
    </source>
</reference>
<sequence>MVAAQRRAAGRAWDEHAGAQPRLRRGDDDAALTAAVLPLTCADGLVGAICVALTVKPFPLAHTLMRQVVKRVTETGSVPERPVAVEVEDVVAHLQDPRKPSRDVLLLLAAASRGSAAGGGGGGGSAPLLPPTSSRDRPGHAGGLPFRIAAVLAGGGGGSSGDSAPAYSAAPPGELGTGLLMFSLDSAGYPAAAAAATAGDAAAPAAAVLPLTCAEGLVGAICVALTVKPFPLAHTLMRQVVKRVTETGSVPERPVAVEVEDVVAHLQDPRKPSRDVLLLLAAASRGSAAGGGGGGGSAPLLPPTSSRDRPGHAGGLPFRIAAVLAGGGGGSSGDSVGPASGGHASCCCGGARGGASVVLVLLPAGDGRGLFGLYTIFPQQLPPLLRAVRSCLLELGLVAAPLVRRKLLGELVEELKTLSTGTPGSYMDPAALLVLAVTMEAIVLVE</sequence>
<dbReference type="AlphaFoldDB" id="A0A150GGL5"/>
<proteinExistence type="predicted"/>
<feature type="compositionally biased region" description="Gly residues" evidence="1">
    <location>
        <begin position="116"/>
        <end position="125"/>
    </location>
</feature>
<comment type="caution">
    <text evidence="2">The sequence shown here is derived from an EMBL/GenBank/DDBJ whole genome shotgun (WGS) entry which is preliminary data.</text>
</comment>
<accession>A0A150GGL5</accession>
<evidence type="ECO:0000256" key="1">
    <source>
        <dbReference type="SAM" id="MobiDB-lite"/>
    </source>
</evidence>
<name>A0A150GGL5_GONPE</name>